<keyword evidence="3" id="KW-1185">Reference proteome</keyword>
<dbReference type="PROSITE" id="PS51257">
    <property type="entry name" value="PROKAR_LIPOPROTEIN"/>
    <property type="match status" value="1"/>
</dbReference>
<gene>
    <name evidence="2" type="ORF">PN838_15270</name>
</gene>
<evidence type="ECO:0000313" key="3">
    <source>
        <dbReference type="Proteomes" id="UP001528411"/>
    </source>
</evidence>
<evidence type="ECO:0008006" key="4">
    <source>
        <dbReference type="Google" id="ProtNLM"/>
    </source>
</evidence>
<feature type="chain" id="PRO_5045525707" description="Lipoprotein" evidence="1">
    <location>
        <begin position="30"/>
        <end position="524"/>
    </location>
</feature>
<evidence type="ECO:0000313" key="2">
    <source>
        <dbReference type="EMBL" id="MDC2889876.1"/>
    </source>
</evidence>
<dbReference type="EMBL" id="JAQOMS010000002">
    <property type="protein sequence ID" value="MDC2889876.1"/>
    <property type="molecule type" value="Genomic_DNA"/>
</dbReference>
<evidence type="ECO:0000256" key="1">
    <source>
        <dbReference type="SAM" id="SignalP"/>
    </source>
</evidence>
<organism evidence="2 3">
    <name type="scientific">Psychrosphaera algicola</name>
    <dbReference type="NCBI Taxonomy" id="3023714"/>
    <lineage>
        <taxon>Bacteria</taxon>
        <taxon>Pseudomonadati</taxon>
        <taxon>Pseudomonadota</taxon>
        <taxon>Gammaproteobacteria</taxon>
        <taxon>Alteromonadales</taxon>
        <taxon>Pseudoalteromonadaceae</taxon>
        <taxon>Psychrosphaera</taxon>
    </lineage>
</organism>
<keyword evidence="1" id="KW-0732">Signal</keyword>
<name>A0ABT5FEA0_9GAMM</name>
<feature type="signal peptide" evidence="1">
    <location>
        <begin position="1"/>
        <end position="29"/>
    </location>
</feature>
<protein>
    <recommendedName>
        <fullName evidence="4">Lipoprotein</fullName>
    </recommendedName>
</protein>
<accession>A0ABT5FEA0</accession>
<dbReference type="Proteomes" id="UP001528411">
    <property type="component" value="Unassembled WGS sequence"/>
</dbReference>
<reference evidence="2 3" key="1">
    <citation type="submission" date="2023-01" db="EMBL/GenBank/DDBJ databases">
        <title>Psychrosphaera sp. nov., isolated from marine algae.</title>
        <authorList>
            <person name="Bayburt H."/>
            <person name="Choi B.J."/>
            <person name="Kim J.M."/>
            <person name="Choi D.G."/>
            <person name="Jeon C.O."/>
        </authorList>
    </citation>
    <scope>NUCLEOTIDE SEQUENCE [LARGE SCALE GENOMIC DNA]</scope>
    <source>
        <strain evidence="2 3">G1-22</strain>
    </source>
</reference>
<proteinExistence type="predicted"/>
<sequence length="524" mass="55810">MSIKTKNMKKLFLATCVTTALVGLQACNADDPDVGDSSAKSAFGGRLIDGYLAGATIYIDLNRNNRRNAGEPYAITDKDGYFSESKEGVNYCREGAPENESRHCLNSVLADSDVLIRTYGGFDVATGEPFTGSLSREVKVSTTGVVNNSVVSPLTTALAAAEDKEKLLADLGITESDLDVDFLSEDEFSSALTGKALGLHKVATAFSEVVDSVYTEFGEDSDLPSNSYELVYKGLVNNAPADGVWTEADLFAAFEAAEQTAIDLYVGAGLTNAAVAPEDIVAAVNGAKVILGVIGTSFSSETTFDNLNQNLLGVELVTTKIVYEKAESDEVDTIVNELSDPSSNLNQTLSNVNADFQGLAKTKIDDSTDYDSLVVVDPQNLGDPIDKQLSINYEDEDASGAFHIFFKGTEGSSSGTLVTCLTYTTTDQSELDDSDFDLEDVNTAGNWFNIDAKSMVVTLTFGGGNYDVVLASKGLDAEQRQKYSFSYGGENVSWYSNNGLIANDDTNALPVPVSNDDCSATLVD</sequence>
<dbReference type="RefSeq" id="WP_272181212.1">
    <property type="nucleotide sequence ID" value="NZ_JAQOMS010000002.1"/>
</dbReference>
<comment type="caution">
    <text evidence="2">The sequence shown here is derived from an EMBL/GenBank/DDBJ whole genome shotgun (WGS) entry which is preliminary data.</text>
</comment>